<organism evidence="1 2">
    <name type="scientific">Fragilariopsis cylindrus CCMP1102</name>
    <dbReference type="NCBI Taxonomy" id="635003"/>
    <lineage>
        <taxon>Eukaryota</taxon>
        <taxon>Sar</taxon>
        <taxon>Stramenopiles</taxon>
        <taxon>Ochrophyta</taxon>
        <taxon>Bacillariophyta</taxon>
        <taxon>Bacillariophyceae</taxon>
        <taxon>Bacillariophycidae</taxon>
        <taxon>Bacillariales</taxon>
        <taxon>Bacillariaceae</taxon>
        <taxon>Fragilariopsis</taxon>
    </lineage>
</organism>
<evidence type="ECO:0000313" key="1">
    <source>
        <dbReference type="EMBL" id="OEU13127.1"/>
    </source>
</evidence>
<proteinExistence type="predicted"/>
<evidence type="ECO:0000313" key="2">
    <source>
        <dbReference type="Proteomes" id="UP000095751"/>
    </source>
</evidence>
<dbReference type="InParanoid" id="A0A1E7F4Q4"/>
<dbReference type="AlphaFoldDB" id="A0A1E7F4Q4"/>
<accession>A0A1E7F4Q4</accession>
<keyword evidence="2" id="KW-1185">Reference proteome</keyword>
<gene>
    <name evidence="1" type="ORF">FRACYDRAFT_242585</name>
</gene>
<protein>
    <submittedName>
        <fullName evidence="1">Uncharacterized protein</fullName>
    </submittedName>
</protein>
<dbReference type="EMBL" id="KV784362">
    <property type="protein sequence ID" value="OEU13127.1"/>
    <property type="molecule type" value="Genomic_DNA"/>
</dbReference>
<sequence>MNRYEEYLGLAFVDGKRYGMHDASELERAWCECGELCDQELWKEAEEKLYEFQDLPGQILIVCVISGRNRARSVANGGTSEEKKEAFEESLRALKHWLVNSNNMDDDWMIASFNSFQKERTIINS</sequence>
<name>A0A1E7F4Q4_9STRA</name>
<dbReference type="Proteomes" id="UP000095751">
    <property type="component" value="Unassembled WGS sequence"/>
</dbReference>
<reference evidence="1 2" key="1">
    <citation type="submission" date="2016-09" db="EMBL/GenBank/DDBJ databases">
        <title>Extensive genetic diversity and differential bi-allelic expression allows diatom success in the polar Southern Ocean.</title>
        <authorList>
            <consortium name="DOE Joint Genome Institute"/>
            <person name="Mock T."/>
            <person name="Otillar R.P."/>
            <person name="Strauss J."/>
            <person name="Dupont C."/>
            <person name="Frickenhaus S."/>
            <person name="Maumus F."/>
            <person name="Mcmullan M."/>
            <person name="Sanges R."/>
            <person name="Schmutz J."/>
            <person name="Toseland A."/>
            <person name="Valas R."/>
            <person name="Veluchamy A."/>
            <person name="Ward B.J."/>
            <person name="Allen A."/>
            <person name="Barry K."/>
            <person name="Falciatore A."/>
            <person name="Ferrante M."/>
            <person name="Fortunato A.E."/>
            <person name="Gloeckner G."/>
            <person name="Gruber A."/>
            <person name="Hipkin R."/>
            <person name="Janech M."/>
            <person name="Kroth P."/>
            <person name="Leese F."/>
            <person name="Lindquist E."/>
            <person name="Lyon B.R."/>
            <person name="Martin J."/>
            <person name="Mayer C."/>
            <person name="Parker M."/>
            <person name="Quesneville H."/>
            <person name="Raymond J."/>
            <person name="Uhlig C."/>
            <person name="Valentin K.U."/>
            <person name="Worden A.Z."/>
            <person name="Armbrust E.V."/>
            <person name="Bowler C."/>
            <person name="Green B."/>
            <person name="Moulton V."/>
            <person name="Van Oosterhout C."/>
            <person name="Grigoriev I."/>
        </authorList>
    </citation>
    <scope>NUCLEOTIDE SEQUENCE [LARGE SCALE GENOMIC DNA]</scope>
    <source>
        <strain evidence="1 2">CCMP1102</strain>
    </source>
</reference>
<dbReference type="KEGG" id="fcy:FRACYDRAFT_242585"/>